<evidence type="ECO:0000259" key="10">
    <source>
        <dbReference type="Pfam" id="PF12806"/>
    </source>
</evidence>
<feature type="domain" description="Acyl-CoA dehydrogenase/oxidase N-terminal" evidence="9">
    <location>
        <begin position="42"/>
        <end position="157"/>
    </location>
</feature>
<dbReference type="SUPFAM" id="SSF56645">
    <property type="entry name" value="Acyl-CoA dehydrogenase NM domain-like"/>
    <property type="match status" value="1"/>
</dbReference>
<dbReference type="SUPFAM" id="SSF47203">
    <property type="entry name" value="Acyl-CoA dehydrogenase C-terminal domain-like"/>
    <property type="match status" value="1"/>
</dbReference>
<dbReference type="InterPro" id="IPR006091">
    <property type="entry name" value="Acyl-CoA_Oxase/DH_mid-dom"/>
</dbReference>
<dbReference type="InterPro" id="IPR052166">
    <property type="entry name" value="Diverse_Acyl-CoA_DH"/>
</dbReference>
<dbReference type="Pfam" id="PF02771">
    <property type="entry name" value="Acyl-CoA_dh_N"/>
    <property type="match status" value="1"/>
</dbReference>
<name>A0AA41UJI7_9BACT</name>
<feature type="domain" description="Acyl-CoA oxidase/dehydrogenase middle" evidence="8">
    <location>
        <begin position="162"/>
        <end position="268"/>
    </location>
</feature>
<evidence type="ECO:0000256" key="4">
    <source>
        <dbReference type="ARBA" id="ARBA00022630"/>
    </source>
</evidence>
<protein>
    <submittedName>
        <fullName evidence="11">Acyl-CoA dehydrogenase</fullName>
    </submittedName>
</protein>
<dbReference type="Proteomes" id="UP001165427">
    <property type="component" value="Unassembled WGS sequence"/>
</dbReference>
<accession>A0AA41UJI7</accession>
<evidence type="ECO:0000256" key="1">
    <source>
        <dbReference type="ARBA" id="ARBA00001974"/>
    </source>
</evidence>
<evidence type="ECO:0000313" key="12">
    <source>
        <dbReference type="Proteomes" id="UP001165427"/>
    </source>
</evidence>
<sequence length="599" mass="66512">MAKKYVSRRNLEFMLYEVFDIVGMTQYPYYSAHNKKMFDMTLDAALKLSKDLLNPIFEEMDRQGPVLENGKVKVHPMVRTIMQRFGEGGWIAAKFQEEFDGAQLPYLIADACNFIFSAANYSAHVFPGLTSKAARLITSFGSQEQIDTYVPKMLNGEWQGTMALTEPQAGSSLADITTTAVPTDKGYYLLQGQKIFISAGDHDGVDNVVQMLLAKIEGAPAGVKGISMFIVPNQRIAADGGLEPNDVTITQIYHKMGYRGAPITELSLGEKGDCRGWLVGEPHNGLSYMFQMMNGSRLGVGMGAIGISSAAYYAALDYARERPQGRLVPDPATAQVPIIEHADVRRMLLFQRAFVEGAFSLLMQCCRYSDLELAVEGEEKEKASLLLDLLIPVAKTYPSETSILSTSQAIQIFGGYGYCEDFPVEQHFRDTRIHAIHEGTTGIQGMDILGRKVRMKGGKAFTLFVQEVNATIAAARALEKLAPYADRLATALEELQQVTEQLKGFGEEKGTRAMLADATLYLEYFSLIAIAWQWLLQSIAAEKALAGKPSQSNQQFYQGKLHTTRYFFHYELPKTAGLAQRLKEQEAITLEMEKDIFND</sequence>
<evidence type="ECO:0000259" key="9">
    <source>
        <dbReference type="Pfam" id="PF02771"/>
    </source>
</evidence>
<comment type="caution">
    <text evidence="11">The sequence shown here is derived from an EMBL/GenBank/DDBJ whole genome shotgun (WGS) entry which is preliminary data.</text>
</comment>
<dbReference type="GO" id="GO:0050660">
    <property type="term" value="F:flavin adenine dinucleotide binding"/>
    <property type="evidence" value="ECO:0007669"/>
    <property type="project" value="InterPro"/>
</dbReference>
<evidence type="ECO:0000256" key="3">
    <source>
        <dbReference type="ARBA" id="ARBA00011881"/>
    </source>
</evidence>
<dbReference type="InterPro" id="IPR046373">
    <property type="entry name" value="Acyl-CoA_Oxase/DH_mid-dom_sf"/>
</dbReference>
<feature type="domain" description="Acetyl-CoA dehydrogenase-like C-terminal" evidence="10">
    <location>
        <begin position="464"/>
        <end position="592"/>
    </location>
</feature>
<dbReference type="InterPro" id="IPR009075">
    <property type="entry name" value="AcylCo_DH/oxidase_C"/>
</dbReference>
<evidence type="ECO:0000259" key="7">
    <source>
        <dbReference type="Pfam" id="PF00441"/>
    </source>
</evidence>
<dbReference type="EMBL" id="JALJRB010000011">
    <property type="protein sequence ID" value="MCJ8501179.1"/>
    <property type="molecule type" value="Genomic_DNA"/>
</dbReference>
<keyword evidence="12" id="KW-1185">Reference proteome</keyword>
<proteinExistence type="inferred from homology"/>
<evidence type="ECO:0000256" key="5">
    <source>
        <dbReference type="ARBA" id="ARBA00022827"/>
    </source>
</evidence>
<dbReference type="InterPro" id="IPR037069">
    <property type="entry name" value="AcylCoA_DH/ox_N_sf"/>
</dbReference>
<dbReference type="InterPro" id="IPR036250">
    <property type="entry name" value="AcylCo_DH-like_C"/>
</dbReference>
<comment type="subunit">
    <text evidence="3">Homotetramer.</text>
</comment>
<dbReference type="Gene3D" id="2.40.110.10">
    <property type="entry name" value="Butyryl-CoA Dehydrogenase, subunit A, domain 2"/>
    <property type="match status" value="1"/>
</dbReference>
<evidence type="ECO:0000256" key="2">
    <source>
        <dbReference type="ARBA" id="ARBA00009347"/>
    </source>
</evidence>
<dbReference type="RefSeq" id="WP_246907749.1">
    <property type="nucleotide sequence ID" value="NZ_JALJRB010000011.1"/>
</dbReference>
<dbReference type="InterPro" id="IPR009100">
    <property type="entry name" value="AcylCoA_DH/oxidase_NM_dom_sf"/>
</dbReference>
<dbReference type="Pfam" id="PF12806">
    <property type="entry name" value="Acyl-CoA_dh_C"/>
    <property type="match status" value="1"/>
</dbReference>
<dbReference type="GO" id="GO:0016627">
    <property type="term" value="F:oxidoreductase activity, acting on the CH-CH group of donors"/>
    <property type="evidence" value="ECO:0007669"/>
    <property type="project" value="InterPro"/>
</dbReference>
<evidence type="ECO:0000256" key="6">
    <source>
        <dbReference type="RuleBase" id="RU362125"/>
    </source>
</evidence>
<dbReference type="AlphaFoldDB" id="A0AA41UJI7"/>
<dbReference type="PANTHER" id="PTHR42803:SF3">
    <property type="entry name" value="ACYL-COA DEHYDROGENASE-RELATED"/>
    <property type="match status" value="1"/>
</dbReference>
<dbReference type="PANTHER" id="PTHR42803">
    <property type="entry name" value="ACYL-COA DEHYDROGENASE"/>
    <property type="match status" value="1"/>
</dbReference>
<keyword evidence="5 6" id="KW-0274">FAD</keyword>
<organism evidence="11 12">
    <name type="scientific">Desulfatitalea alkaliphila</name>
    <dbReference type="NCBI Taxonomy" id="2929485"/>
    <lineage>
        <taxon>Bacteria</taxon>
        <taxon>Pseudomonadati</taxon>
        <taxon>Thermodesulfobacteriota</taxon>
        <taxon>Desulfobacteria</taxon>
        <taxon>Desulfobacterales</taxon>
        <taxon>Desulfosarcinaceae</taxon>
        <taxon>Desulfatitalea</taxon>
    </lineage>
</organism>
<dbReference type="Pfam" id="PF00441">
    <property type="entry name" value="Acyl-CoA_dh_1"/>
    <property type="match status" value="1"/>
</dbReference>
<evidence type="ECO:0000313" key="11">
    <source>
        <dbReference type="EMBL" id="MCJ8501179.1"/>
    </source>
</evidence>
<comment type="cofactor">
    <cofactor evidence="1 6">
        <name>FAD</name>
        <dbReference type="ChEBI" id="CHEBI:57692"/>
    </cofactor>
</comment>
<feature type="domain" description="Acyl-CoA dehydrogenase/oxidase C-terminal" evidence="7">
    <location>
        <begin position="284"/>
        <end position="449"/>
    </location>
</feature>
<keyword evidence="6" id="KW-0560">Oxidoreductase</keyword>
<comment type="similarity">
    <text evidence="2 6">Belongs to the acyl-CoA dehydrogenase family.</text>
</comment>
<reference evidence="11" key="1">
    <citation type="submission" date="2022-04" db="EMBL/GenBank/DDBJ databases">
        <title>Desulfatitalea alkaliphila sp. nov., a novel anaerobic sulfate-reducing bacterium isolated from terrestrial mud volcano, Taman Peninsula, Russia.</title>
        <authorList>
            <person name="Khomyakova M.A."/>
            <person name="Merkel A.Y."/>
            <person name="Slobodkin A.I."/>
        </authorList>
    </citation>
    <scope>NUCLEOTIDE SEQUENCE</scope>
    <source>
        <strain evidence="11">M08but</strain>
    </source>
</reference>
<keyword evidence="4 6" id="KW-0285">Flavoprotein</keyword>
<evidence type="ECO:0000259" key="8">
    <source>
        <dbReference type="Pfam" id="PF02770"/>
    </source>
</evidence>
<gene>
    <name evidence="11" type="ORF">MRX98_11400</name>
</gene>
<dbReference type="Gene3D" id="1.20.140.10">
    <property type="entry name" value="Butyryl-CoA Dehydrogenase, subunit A, domain 3"/>
    <property type="match status" value="1"/>
</dbReference>
<dbReference type="InterPro" id="IPR025878">
    <property type="entry name" value="Acyl-CoA_dh-like_C_dom"/>
</dbReference>
<dbReference type="Gene3D" id="1.10.540.10">
    <property type="entry name" value="Acyl-CoA dehydrogenase/oxidase, N-terminal domain"/>
    <property type="match status" value="1"/>
</dbReference>
<dbReference type="InterPro" id="IPR013786">
    <property type="entry name" value="AcylCoA_DH/ox_N"/>
</dbReference>
<dbReference type="Pfam" id="PF02770">
    <property type="entry name" value="Acyl-CoA_dh_M"/>
    <property type="match status" value="1"/>
</dbReference>